<feature type="compositionally biased region" description="Acidic residues" evidence="1">
    <location>
        <begin position="697"/>
        <end position="717"/>
    </location>
</feature>
<protein>
    <submittedName>
        <fullName evidence="2">Uncharacterized protein</fullName>
    </submittedName>
</protein>
<feature type="compositionally biased region" description="Polar residues" evidence="1">
    <location>
        <begin position="623"/>
        <end position="635"/>
    </location>
</feature>
<reference evidence="2 3" key="1">
    <citation type="journal article" date="2024" name="J Genomics">
        <title>Draft genome sequencing and assembly of Favolaschia claudopus CIRM-BRFM 2984 isolated from oak limbs.</title>
        <authorList>
            <person name="Navarro D."/>
            <person name="Drula E."/>
            <person name="Chaduli D."/>
            <person name="Cazenave R."/>
            <person name="Ahrendt S."/>
            <person name="Wang J."/>
            <person name="Lipzen A."/>
            <person name="Daum C."/>
            <person name="Barry K."/>
            <person name="Grigoriev I.V."/>
            <person name="Favel A."/>
            <person name="Rosso M.N."/>
            <person name="Martin F."/>
        </authorList>
    </citation>
    <scope>NUCLEOTIDE SEQUENCE [LARGE SCALE GENOMIC DNA]</scope>
    <source>
        <strain evidence="2 3">CIRM-BRFM 2984</strain>
    </source>
</reference>
<feature type="compositionally biased region" description="Low complexity" evidence="1">
    <location>
        <begin position="747"/>
        <end position="765"/>
    </location>
</feature>
<feature type="compositionally biased region" description="Basic and acidic residues" evidence="1">
    <location>
        <begin position="464"/>
        <end position="482"/>
    </location>
</feature>
<feature type="region of interest" description="Disordered" evidence="1">
    <location>
        <begin position="1"/>
        <end position="74"/>
    </location>
</feature>
<evidence type="ECO:0000313" key="2">
    <source>
        <dbReference type="EMBL" id="KAK6988643.1"/>
    </source>
</evidence>
<feature type="compositionally biased region" description="Low complexity" evidence="1">
    <location>
        <begin position="16"/>
        <end position="52"/>
    </location>
</feature>
<dbReference type="AlphaFoldDB" id="A0AAV9ZQ89"/>
<gene>
    <name evidence="2" type="ORF">R3P38DRAFT_3228610</name>
</gene>
<feature type="compositionally biased region" description="Low complexity" evidence="1">
    <location>
        <begin position="590"/>
        <end position="599"/>
    </location>
</feature>
<evidence type="ECO:0000256" key="1">
    <source>
        <dbReference type="SAM" id="MobiDB-lite"/>
    </source>
</evidence>
<feature type="region of interest" description="Disordered" evidence="1">
    <location>
        <begin position="138"/>
        <end position="162"/>
    </location>
</feature>
<feature type="compositionally biased region" description="Gly residues" evidence="1">
    <location>
        <begin position="542"/>
        <end position="555"/>
    </location>
</feature>
<organism evidence="2 3">
    <name type="scientific">Favolaschia claudopus</name>
    <dbReference type="NCBI Taxonomy" id="2862362"/>
    <lineage>
        <taxon>Eukaryota</taxon>
        <taxon>Fungi</taxon>
        <taxon>Dikarya</taxon>
        <taxon>Basidiomycota</taxon>
        <taxon>Agaricomycotina</taxon>
        <taxon>Agaricomycetes</taxon>
        <taxon>Agaricomycetidae</taxon>
        <taxon>Agaricales</taxon>
        <taxon>Marasmiineae</taxon>
        <taxon>Mycenaceae</taxon>
        <taxon>Favolaschia</taxon>
    </lineage>
</organism>
<feature type="region of interest" description="Disordered" evidence="1">
    <location>
        <begin position="225"/>
        <end position="253"/>
    </location>
</feature>
<feature type="compositionally biased region" description="Low complexity" evidence="1">
    <location>
        <begin position="225"/>
        <end position="236"/>
    </location>
</feature>
<sequence>MPRAEPTTPSRRRAARPPLKLARTAASVAAAAAASASSPPLASTSISASAPPLRTTKTKTPKKSKTNDTTTLTSTWRHPAELPYIRSPSTKRDDGGSGKWDDIAIVRFLVAKAGFSIPPRATSPSEEFFQVHFPGASASSSAPGVGGDGGDEAGDTNGEEKKGKIVTLPTPYRLPLLWTAKYLWTSLHLVLTADPAIREQEWRETRFEILHLARLIDALVGGASRRSGDSSSSALPSRKDEVGNAERKGEETMDPAWRCPPFDRALRRFWHHWLISRDEFVRDFWREFGEEEFQDGDVLGLGESFFLFHGPLYFLPPTRRFAPRSTFSFLLLRASFSCFRLRAFRFRFGICLVSHSFSSNPFPVSIPSSAARTPFPSLLASSPNPRFLISSHLILSHLLLLVSHLLFGFAYLSLLFRAAWPRWVLKGHKGFLLTKAEVSNGITVEGFLRGFWVGRGEFGYPEAGESKNDEPEGDERDKKEKPNANNTPFPRYKIYQGSTPGPPLYWRRRARRSPAPTALEAPSTSMNANSAEVDSGADAVDGGLGGSIRGDGNGNGDAQDEMPVDPAVPHPHTEHSTSAPASVPGSGAETPTTPIATPIQKMYVEVPPLAADDPRRDRGRRSMAQNKAALSSTAMGSVRPGQRTGRVVGFAADGGEDEDAGDREEDEDENAEKEDAGVSMEADGEEEGIAKAKKVEDDESDLNLDSDLELGYPDEVESTPPIAPRPVDAPSERETENPNDEDKDISEPSVSRSVSPVLPPLSSARFPPPAPPPTVPSASTPPTQPPPQLTPTPPPTHPPNPTQDALTHFLHSFTALTTELHALRAEVADLRRSRDLTTPVVLQLEERVRRVEGRMSASGVGNSSSILSRGDGVSGVRGDELGVGGRKGEEEGESASAWSHPLAHLVSLSEGDNAMDVDGLPAPQTVVEEGKSSKKRRATGGASGSGGKKRNTTASGDKTAEAGSSASARKVGRR</sequence>
<dbReference type="Proteomes" id="UP001362999">
    <property type="component" value="Unassembled WGS sequence"/>
</dbReference>
<dbReference type="EMBL" id="JAWWNJ010000121">
    <property type="protein sequence ID" value="KAK6988643.1"/>
    <property type="molecule type" value="Genomic_DNA"/>
</dbReference>
<dbReference type="PANTHER" id="PTHR48125:SF10">
    <property type="entry name" value="OS12G0136300 PROTEIN"/>
    <property type="match status" value="1"/>
</dbReference>
<feature type="region of interest" description="Disordered" evidence="1">
    <location>
        <begin position="854"/>
        <end position="974"/>
    </location>
</feature>
<dbReference type="PANTHER" id="PTHR48125">
    <property type="entry name" value="LP07818P1"/>
    <property type="match status" value="1"/>
</dbReference>
<feature type="compositionally biased region" description="Polar residues" evidence="1">
    <location>
        <begin position="522"/>
        <end position="532"/>
    </location>
</feature>
<keyword evidence="3" id="KW-1185">Reference proteome</keyword>
<feature type="compositionally biased region" description="Polar residues" evidence="1">
    <location>
        <begin position="952"/>
        <end position="967"/>
    </location>
</feature>
<feature type="compositionally biased region" description="Acidic residues" evidence="1">
    <location>
        <begin position="654"/>
        <end position="672"/>
    </location>
</feature>
<feature type="compositionally biased region" description="Basic and acidic residues" evidence="1">
    <location>
        <begin position="237"/>
        <end position="251"/>
    </location>
</feature>
<evidence type="ECO:0000313" key="3">
    <source>
        <dbReference type="Proteomes" id="UP001362999"/>
    </source>
</evidence>
<proteinExistence type="predicted"/>
<comment type="caution">
    <text evidence="2">The sequence shown here is derived from an EMBL/GenBank/DDBJ whole genome shotgun (WGS) entry which is preliminary data.</text>
</comment>
<name>A0AAV9ZQ89_9AGAR</name>
<feature type="compositionally biased region" description="Pro residues" evidence="1">
    <location>
        <begin position="766"/>
        <end position="775"/>
    </location>
</feature>
<feature type="region of interest" description="Disordered" evidence="1">
    <location>
        <begin position="462"/>
        <end position="806"/>
    </location>
</feature>
<feature type="compositionally biased region" description="Pro residues" evidence="1">
    <location>
        <begin position="782"/>
        <end position="801"/>
    </location>
</feature>
<accession>A0AAV9ZQ89</accession>